<dbReference type="EMBL" id="FOVR01000009">
    <property type="protein sequence ID" value="SFO60339.1"/>
    <property type="molecule type" value="Genomic_DNA"/>
</dbReference>
<comment type="subcellular location">
    <subcellularLocation>
        <location evidence="1">Cell membrane</location>
        <topology evidence="1">Multi-pass membrane protein</topology>
    </subcellularLocation>
</comment>
<dbReference type="FunFam" id="3.10.580.10:FF:000002">
    <property type="entry name" value="Magnesium/cobalt efflux protein CorC"/>
    <property type="match status" value="1"/>
</dbReference>
<dbReference type="SMART" id="SM01091">
    <property type="entry name" value="CorC_HlyC"/>
    <property type="match status" value="1"/>
</dbReference>
<dbReference type="InterPro" id="IPR016169">
    <property type="entry name" value="FAD-bd_PCMH_sub2"/>
</dbReference>
<dbReference type="InterPro" id="IPR036318">
    <property type="entry name" value="FAD-bd_PCMH-like_sf"/>
</dbReference>
<feature type="domain" description="CNNM transmembrane" evidence="13">
    <location>
        <begin position="1"/>
        <end position="190"/>
    </location>
</feature>
<evidence type="ECO:0000256" key="7">
    <source>
        <dbReference type="ARBA" id="ARBA00023122"/>
    </source>
</evidence>
<dbReference type="SUPFAM" id="SSF54631">
    <property type="entry name" value="CBS-domain pair"/>
    <property type="match status" value="1"/>
</dbReference>
<dbReference type="STRING" id="655353.SAMN04488056_10919"/>
<dbReference type="GO" id="GO:0005886">
    <property type="term" value="C:plasma membrane"/>
    <property type="evidence" value="ECO:0007669"/>
    <property type="project" value="UniProtKB-SubCell"/>
</dbReference>
<dbReference type="Gene3D" id="3.30.465.10">
    <property type="match status" value="1"/>
</dbReference>
<dbReference type="PANTHER" id="PTHR22777:SF32">
    <property type="entry name" value="UPF0053 INNER MEMBRANE PROTEIN YFJD"/>
    <property type="match status" value="1"/>
</dbReference>
<evidence type="ECO:0000256" key="6">
    <source>
        <dbReference type="ARBA" id="ARBA00022989"/>
    </source>
</evidence>
<evidence type="ECO:0000256" key="2">
    <source>
        <dbReference type="ARBA" id="ARBA00006446"/>
    </source>
</evidence>
<dbReference type="InterPro" id="IPR044751">
    <property type="entry name" value="Ion_transp-like_CBS"/>
</dbReference>
<keyword evidence="8 10" id="KW-0472">Membrane</keyword>
<evidence type="ECO:0000313" key="15">
    <source>
        <dbReference type="Proteomes" id="UP000199236"/>
    </source>
</evidence>
<keyword evidence="3" id="KW-1003">Cell membrane</keyword>
<evidence type="ECO:0000313" key="14">
    <source>
        <dbReference type="EMBL" id="SFO60339.1"/>
    </source>
</evidence>
<keyword evidence="4 10" id="KW-0812">Transmembrane</keyword>
<dbReference type="InterPro" id="IPR005170">
    <property type="entry name" value="Transptr-assoc_dom"/>
</dbReference>
<dbReference type="InterPro" id="IPR000644">
    <property type="entry name" value="CBS_dom"/>
</dbReference>
<dbReference type="SUPFAM" id="SSF56176">
    <property type="entry name" value="FAD-binding/transporter-associated domain-like"/>
    <property type="match status" value="1"/>
</dbReference>
<organism evidence="14 15">
    <name type="scientific">Cohaesibacter marisflavi</name>
    <dbReference type="NCBI Taxonomy" id="655353"/>
    <lineage>
        <taxon>Bacteria</taxon>
        <taxon>Pseudomonadati</taxon>
        <taxon>Pseudomonadota</taxon>
        <taxon>Alphaproteobacteria</taxon>
        <taxon>Hyphomicrobiales</taxon>
        <taxon>Cohaesibacteraceae</taxon>
    </lineage>
</organism>
<keyword evidence="6 10" id="KW-1133">Transmembrane helix</keyword>
<sequence length="423" mass="46437">MATGLWLIALAILILIVMSGFFSGSETALTAASRARMHQKEKNGEPGAQAVNQLLQIKERMIGSLLLGNNLVNILASALATSLFINLFGQTGVVYATLVMTLVVLVFAEVLPKTWAISDPDSFALRVGPYVNVITKVFGPAMAAVEWIVTRIIAMLGIEAKDNHAQSGQDELRGAVDLLHMEGSVVKADKDRFGGLLDLAELDVSDVMVHRTGVKSINLDDGPESIVEQVLKSQYTRIPLWQGEQDNFIGILHAKDVLRALSEVKGEAKDLDIVAVASEPWYVPDTTSLKAQLNAFLKRKSHFALVVDEYGEVMGLVTLEDIIEEIVGDIADEHDIDVKGVRKEPDGSVLVDGSVPIRDLNRALDWELPDEEATTIAGLVIHEARQIPEPGQGFTFYNFRFRVLRKERNRITSLRITPVQPVQ</sequence>
<evidence type="ECO:0000259" key="12">
    <source>
        <dbReference type="PROSITE" id="PS51371"/>
    </source>
</evidence>
<protein>
    <submittedName>
        <fullName evidence="14">Mg2+ and Co2+ transporter CorB, contains DUF21, CBS pair, and CorC-HlyC domains</fullName>
    </submittedName>
</protein>
<dbReference type="PROSITE" id="PS51846">
    <property type="entry name" value="CNNM"/>
    <property type="match status" value="1"/>
</dbReference>
<evidence type="ECO:0000256" key="11">
    <source>
        <dbReference type="SAM" id="Phobius"/>
    </source>
</evidence>
<gene>
    <name evidence="14" type="ORF">SAMN04488056_10919</name>
</gene>
<dbReference type="InterPro" id="IPR046342">
    <property type="entry name" value="CBS_dom_sf"/>
</dbReference>
<keyword evidence="7 9" id="KW-0129">CBS domain</keyword>
<dbReference type="RefSeq" id="WP_090073868.1">
    <property type="nucleotide sequence ID" value="NZ_FOVR01000009.1"/>
</dbReference>
<dbReference type="InterPro" id="IPR002550">
    <property type="entry name" value="CNNM"/>
</dbReference>
<dbReference type="Pfam" id="PF01595">
    <property type="entry name" value="CNNM"/>
    <property type="match status" value="1"/>
</dbReference>
<feature type="transmembrane region" description="Helical" evidence="11">
    <location>
        <begin position="6"/>
        <end position="32"/>
    </location>
</feature>
<dbReference type="OrthoDB" id="9797674at2"/>
<evidence type="ECO:0000256" key="1">
    <source>
        <dbReference type="ARBA" id="ARBA00004651"/>
    </source>
</evidence>
<name>A0A1I5IIY4_9HYPH</name>
<dbReference type="PANTHER" id="PTHR22777">
    <property type="entry name" value="HEMOLYSIN-RELATED"/>
    <property type="match status" value="1"/>
</dbReference>
<feature type="transmembrane region" description="Helical" evidence="11">
    <location>
        <begin position="65"/>
        <end position="87"/>
    </location>
</feature>
<evidence type="ECO:0000256" key="10">
    <source>
        <dbReference type="PROSITE-ProRule" id="PRU01193"/>
    </source>
</evidence>
<evidence type="ECO:0000259" key="13">
    <source>
        <dbReference type="PROSITE" id="PS51846"/>
    </source>
</evidence>
<evidence type="ECO:0000256" key="5">
    <source>
        <dbReference type="ARBA" id="ARBA00022737"/>
    </source>
</evidence>
<keyword evidence="5" id="KW-0677">Repeat</keyword>
<dbReference type="SMART" id="SM00116">
    <property type="entry name" value="CBS"/>
    <property type="match status" value="2"/>
</dbReference>
<dbReference type="AlphaFoldDB" id="A0A1I5IIY4"/>
<comment type="similarity">
    <text evidence="2">Belongs to the UPF0053 family. Hemolysin C subfamily.</text>
</comment>
<dbReference type="GO" id="GO:0050660">
    <property type="term" value="F:flavin adenine dinucleotide binding"/>
    <property type="evidence" value="ECO:0007669"/>
    <property type="project" value="InterPro"/>
</dbReference>
<dbReference type="Gene3D" id="3.10.580.10">
    <property type="entry name" value="CBS-domain"/>
    <property type="match status" value="1"/>
</dbReference>
<evidence type="ECO:0000256" key="8">
    <source>
        <dbReference type="ARBA" id="ARBA00023136"/>
    </source>
</evidence>
<evidence type="ECO:0000256" key="3">
    <source>
        <dbReference type="ARBA" id="ARBA00022475"/>
    </source>
</evidence>
<reference evidence="14 15" key="1">
    <citation type="submission" date="2016-10" db="EMBL/GenBank/DDBJ databases">
        <authorList>
            <person name="de Groot N.N."/>
        </authorList>
    </citation>
    <scope>NUCLEOTIDE SEQUENCE [LARGE SCALE GENOMIC DNA]</scope>
    <source>
        <strain evidence="14 15">CGMCC 1.9157</strain>
    </source>
</reference>
<accession>A0A1I5IIY4</accession>
<evidence type="ECO:0000256" key="4">
    <source>
        <dbReference type="ARBA" id="ARBA00022692"/>
    </source>
</evidence>
<dbReference type="CDD" id="cd04590">
    <property type="entry name" value="CBS_pair_CorC_HlyC_assoc"/>
    <property type="match status" value="1"/>
</dbReference>
<feature type="transmembrane region" description="Helical" evidence="11">
    <location>
        <begin position="93"/>
        <end position="111"/>
    </location>
</feature>
<feature type="domain" description="CBS" evidence="12">
    <location>
        <begin position="208"/>
        <end position="271"/>
    </location>
</feature>
<evidence type="ECO:0000256" key="9">
    <source>
        <dbReference type="PROSITE-ProRule" id="PRU00703"/>
    </source>
</evidence>
<dbReference type="PROSITE" id="PS51371">
    <property type="entry name" value="CBS"/>
    <property type="match status" value="2"/>
</dbReference>
<dbReference type="Pfam" id="PF03471">
    <property type="entry name" value="CorC_HlyC"/>
    <property type="match status" value="1"/>
</dbReference>
<dbReference type="Pfam" id="PF00571">
    <property type="entry name" value="CBS"/>
    <property type="match status" value="2"/>
</dbReference>
<dbReference type="Proteomes" id="UP000199236">
    <property type="component" value="Unassembled WGS sequence"/>
</dbReference>
<keyword evidence="15" id="KW-1185">Reference proteome</keyword>
<proteinExistence type="inferred from homology"/>
<feature type="domain" description="CBS" evidence="12">
    <location>
        <begin position="276"/>
        <end position="336"/>
    </location>
</feature>